<proteinExistence type="predicted"/>
<comment type="caution">
    <text evidence="1">The sequence shown here is derived from an EMBL/GenBank/DDBJ whole genome shotgun (WGS) entry which is preliminary data.</text>
</comment>
<dbReference type="RefSeq" id="WP_035064625.1">
    <property type="nucleotide sequence ID" value="NZ_CP012152.1"/>
</dbReference>
<evidence type="ECO:0000313" key="1">
    <source>
        <dbReference type="EMBL" id="MDO0876787.1"/>
    </source>
</evidence>
<protein>
    <submittedName>
        <fullName evidence="1">DUF6148 family protein</fullName>
    </submittedName>
</protein>
<keyword evidence="2" id="KW-1185">Reference proteome</keyword>
<evidence type="ECO:0000313" key="2">
    <source>
        <dbReference type="Proteomes" id="UP001176117"/>
    </source>
</evidence>
<sequence length="76" mass="8667">MGAWTLEEAKQHLKAWMDAELAVSTGQRYRIGSRELTRADLSEIAKRIQFWSNEVARLEKGRGSGARVLRVVPRDL</sequence>
<dbReference type="AlphaFoldDB" id="A0AAW7TF09"/>
<gene>
    <name evidence="1" type="ORF">NBU54_03705</name>
</gene>
<dbReference type="InterPro" id="IPR046146">
    <property type="entry name" value="DUF6148"/>
</dbReference>
<organism evidence="1 2">
    <name type="scientific">Anoxybacillus gonensis</name>
    <dbReference type="NCBI Taxonomy" id="198467"/>
    <lineage>
        <taxon>Bacteria</taxon>
        <taxon>Bacillati</taxon>
        <taxon>Bacillota</taxon>
        <taxon>Bacilli</taxon>
        <taxon>Bacillales</taxon>
        <taxon>Anoxybacillaceae</taxon>
        <taxon>Anoxybacillus</taxon>
    </lineage>
</organism>
<reference evidence="1" key="1">
    <citation type="submission" date="2022-05" db="EMBL/GenBank/DDBJ databases">
        <title>Genome-based reclassification of Anoxybacillus salavatliensis Cihan et al. as a later heterotypic synonym of Anoxybacillus gonensis Belduz et al. 2003.</title>
        <authorList>
            <person name="Inan Bektas K."/>
            <person name="Guler H.I."/>
            <person name="Belduz A.O."/>
            <person name="Canakci S."/>
        </authorList>
    </citation>
    <scope>NUCLEOTIDE SEQUENCE</scope>
    <source>
        <strain evidence="1">NCIMB 13933</strain>
    </source>
</reference>
<dbReference type="Pfam" id="PF19645">
    <property type="entry name" value="DUF6148"/>
    <property type="match status" value="1"/>
</dbReference>
<dbReference type="KEGG" id="agn:AFK25_02380"/>
<dbReference type="Proteomes" id="UP001176117">
    <property type="component" value="Unassembled WGS sequence"/>
</dbReference>
<name>A0AAW7TF09_9BACL</name>
<accession>A0AAW7TF09</accession>
<dbReference type="EMBL" id="JAMOGB010000002">
    <property type="protein sequence ID" value="MDO0876787.1"/>
    <property type="molecule type" value="Genomic_DNA"/>
</dbReference>